<feature type="region of interest" description="Disordered" evidence="1">
    <location>
        <begin position="39"/>
        <end position="63"/>
    </location>
</feature>
<keyword evidence="2" id="KW-0472">Membrane</keyword>
<name>A0AAV2QVT8_MEGNR</name>
<feature type="transmembrane region" description="Helical" evidence="2">
    <location>
        <begin position="12"/>
        <end position="36"/>
    </location>
</feature>
<dbReference type="Pfam" id="PF07841">
    <property type="entry name" value="DM4_12"/>
    <property type="match status" value="1"/>
</dbReference>
<gene>
    <name evidence="3" type="ORF">MNOR_LOCUS16709</name>
</gene>
<organism evidence="3 4">
    <name type="scientific">Meganyctiphanes norvegica</name>
    <name type="common">Northern krill</name>
    <name type="synonym">Thysanopoda norvegica</name>
    <dbReference type="NCBI Taxonomy" id="48144"/>
    <lineage>
        <taxon>Eukaryota</taxon>
        <taxon>Metazoa</taxon>
        <taxon>Ecdysozoa</taxon>
        <taxon>Arthropoda</taxon>
        <taxon>Crustacea</taxon>
        <taxon>Multicrustacea</taxon>
        <taxon>Malacostraca</taxon>
        <taxon>Eumalacostraca</taxon>
        <taxon>Eucarida</taxon>
        <taxon>Euphausiacea</taxon>
        <taxon>Euphausiidae</taxon>
        <taxon>Meganyctiphanes</taxon>
    </lineage>
</organism>
<proteinExistence type="predicted"/>
<dbReference type="InterPro" id="IPR006631">
    <property type="entry name" value="DM4_12"/>
</dbReference>
<dbReference type="EMBL" id="CAXKWB010011110">
    <property type="protein sequence ID" value="CAL4100078.1"/>
    <property type="molecule type" value="Genomic_DNA"/>
</dbReference>
<protein>
    <submittedName>
        <fullName evidence="3">Uncharacterized protein</fullName>
    </submittedName>
</protein>
<keyword evidence="2" id="KW-1133">Transmembrane helix</keyword>
<comment type="caution">
    <text evidence="3">The sequence shown here is derived from an EMBL/GenBank/DDBJ whole genome shotgun (WGS) entry which is preliminary data.</text>
</comment>
<dbReference type="Proteomes" id="UP001497623">
    <property type="component" value="Unassembled WGS sequence"/>
</dbReference>
<evidence type="ECO:0000256" key="1">
    <source>
        <dbReference type="SAM" id="MobiDB-lite"/>
    </source>
</evidence>
<sequence length="166" mass="17199">MAATTTTIAVGAGGLAVGAAVLGAIGLGAAAIGLLGRGGSRGGGRRRGGRRGGKRGRRQAEDQEETDRLERFLQVIRYEDVTGCALRLACELAGMEEDQMAIEELAIVDLLSPVTAPGQSLLPNSASADYKAALTAGSKGKNCAKEYPICPYNSTVLMNTVMNYLP</sequence>
<dbReference type="AlphaFoldDB" id="A0AAV2QVT8"/>
<evidence type="ECO:0000256" key="2">
    <source>
        <dbReference type="SAM" id="Phobius"/>
    </source>
</evidence>
<keyword evidence="2" id="KW-0812">Transmembrane</keyword>
<evidence type="ECO:0000313" key="4">
    <source>
        <dbReference type="Proteomes" id="UP001497623"/>
    </source>
</evidence>
<accession>A0AAV2QVT8</accession>
<evidence type="ECO:0000313" key="3">
    <source>
        <dbReference type="EMBL" id="CAL4100078.1"/>
    </source>
</evidence>
<feature type="compositionally biased region" description="Basic residues" evidence="1">
    <location>
        <begin position="43"/>
        <end position="57"/>
    </location>
</feature>
<keyword evidence="4" id="KW-1185">Reference proteome</keyword>
<reference evidence="3 4" key="1">
    <citation type="submission" date="2024-05" db="EMBL/GenBank/DDBJ databases">
        <authorList>
            <person name="Wallberg A."/>
        </authorList>
    </citation>
    <scope>NUCLEOTIDE SEQUENCE [LARGE SCALE GENOMIC DNA]</scope>
</reference>